<evidence type="ECO:0000313" key="2">
    <source>
        <dbReference type="Proteomes" id="UP000628775"/>
    </source>
</evidence>
<keyword evidence="2" id="KW-1185">Reference proteome</keyword>
<proteinExistence type="predicted"/>
<dbReference type="InterPro" id="IPR020255">
    <property type="entry name" value="CsgA"/>
</dbReference>
<evidence type="ECO:0000313" key="1">
    <source>
        <dbReference type="EMBL" id="GGE32434.1"/>
    </source>
</evidence>
<dbReference type="RefSeq" id="WP_188689700.1">
    <property type="nucleotide sequence ID" value="NZ_BMIR01000002.1"/>
</dbReference>
<comment type="caution">
    <text evidence="1">The sequence shown here is derived from an EMBL/GenBank/DDBJ whole genome shotgun (WGS) entry which is preliminary data.</text>
</comment>
<gene>
    <name evidence="1" type="ORF">GCM10011391_08880</name>
</gene>
<reference evidence="1" key="1">
    <citation type="journal article" date="2014" name="Int. J. Syst. Evol. Microbiol.">
        <title>Complete genome sequence of Corynebacterium casei LMG S-19264T (=DSM 44701T), isolated from a smear-ripened cheese.</title>
        <authorList>
            <consortium name="US DOE Joint Genome Institute (JGI-PGF)"/>
            <person name="Walter F."/>
            <person name="Albersmeier A."/>
            <person name="Kalinowski J."/>
            <person name="Ruckert C."/>
        </authorList>
    </citation>
    <scope>NUCLEOTIDE SEQUENCE</scope>
    <source>
        <strain evidence="1">CGMCC 1.15371</strain>
    </source>
</reference>
<organism evidence="1 2">
    <name type="scientific">Pullulanibacillus camelliae</name>
    <dbReference type="NCBI Taxonomy" id="1707096"/>
    <lineage>
        <taxon>Bacteria</taxon>
        <taxon>Bacillati</taxon>
        <taxon>Bacillota</taxon>
        <taxon>Bacilli</taxon>
        <taxon>Bacillales</taxon>
        <taxon>Sporolactobacillaceae</taxon>
        <taxon>Pullulanibacillus</taxon>
    </lineage>
</organism>
<sequence>MDNTLLYLKEALSNWMDENETAYRIHLKLETNDYANEGAFATVLDEHEKRYLNAMLAKEMHHAKEEDDLVRLGQLNEMYEQLY</sequence>
<dbReference type="AlphaFoldDB" id="A0A8J2VJP9"/>
<accession>A0A8J2VJP9</accession>
<protein>
    <recommendedName>
        <fullName evidence="3">Sporulation protein</fullName>
    </recommendedName>
</protein>
<dbReference type="Pfam" id="PF17334">
    <property type="entry name" value="CsgA"/>
    <property type="match status" value="1"/>
</dbReference>
<name>A0A8J2VJP9_9BACL</name>
<evidence type="ECO:0008006" key="3">
    <source>
        <dbReference type="Google" id="ProtNLM"/>
    </source>
</evidence>
<dbReference type="Proteomes" id="UP000628775">
    <property type="component" value="Unassembled WGS sequence"/>
</dbReference>
<reference evidence="1" key="2">
    <citation type="submission" date="2020-09" db="EMBL/GenBank/DDBJ databases">
        <authorList>
            <person name="Sun Q."/>
            <person name="Zhou Y."/>
        </authorList>
    </citation>
    <scope>NUCLEOTIDE SEQUENCE</scope>
    <source>
        <strain evidence="1">CGMCC 1.15371</strain>
    </source>
</reference>
<dbReference type="EMBL" id="BMIR01000002">
    <property type="protein sequence ID" value="GGE32434.1"/>
    <property type="molecule type" value="Genomic_DNA"/>
</dbReference>